<dbReference type="InterPro" id="IPR004563">
    <property type="entry name" value="Apolipo_AcylTrfase"/>
</dbReference>
<keyword evidence="3 9" id="KW-1003">Cell membrane</keyword>
<dbReference type="InterPro" id="IPR036526">
    <property type="entry name" value="C-N_Hydrolase_sf"/>
</dbReference>
<name>A0A7W7Y4B1_9BACT</name>
<evidence type="ECO:0000256" key="6">
    <source>
        <dbReference type="ARBA" id="ARBA00022989"/>
    </source>
</evidence>
<feature type="transmembrane region" description="Helical" evidence="9">
    <location>
        <begin position="112"/>
        <end position="133"/>
    </location>
</feature>
<evidence type="ECO:0000256" key="1">
    <source>
        <dbReference type="ARBA" id="ARBA00004651"/>
    </source>
</evidence>
<keyword evidence="12" id="KW-1185">Reference proteome</keyword>
<feature type="transmembrane region" description="Helical" evidence="9">
    <location>
        <begin position="153"/>
        <end position="178"/>
    </location>
</feature>
<keyword evidence="11" id="KW-0449">Lipoprotein</keyword>
<comment type="catalytic activity">
    <reaction evidence="9">
        <text>N-terminal S-1,2-diacyl-sn-glyceryl-L-cysteinyl-[lipoprotein] + a glycerophospholipid = N-acyl-S-1,2-diacyl-sn-glyceryl-L-cysteinyl-[lipoprotein] + a 2-acyl-sn-glycero-3-phospholipid + H(+)</text>
        <dbReference type="Rhea" id="RHEA:48228"/>
        <dbReference type="Rhea" id="RHEA-COMP:14681"/>
        <dbReference type="Rhea" id="RHEA-COMP:14684"/>
        <dbReference type="ChEBI" id="CHEBI:15378"/>
        <dbReference type="ChEBI" id="CHEBI:136912"/>
        <dbReference type="ChEBI" id="CHEBI:140656"/>
        <dbReference type="ChEBI" id="CHEBI:140657"/>
        <dbReference type="ChEBI" id="CHEBI:140660"/>
        <dbReference type="EC" id="2.3.1.269"/>
    </reaction>
</comment>
<evidence type="ECO:0000259" key="10">
    <source>
        <dbReference type="PROSITE" id="PS50263"/>
    </source>
</evidence>
<organism evidence="11 12">
    <name type="scientific">Desulfurispira natronophila</name>
    <dbReference type="NCBI Taxonomy" id="682562"/>
    <lineage>
        <taxon>Bacteria</taxon>
        <taxon>Pseudomonadati</taxon>
        <taxon>Chrysiogenota</taxon>
        <taxon>Chrysiogenia</taxon>
        <taxon>Chrysiogenales</taxon>
        <taxon>Chrysiogenaceae</taxon>
        <taxon>Desulfurispira</taxon>
    </lineage>
</organism>
<comment type="caution">
    <text evidence="11">The sequence shown here is derived from an EMBL/GenBank/DDBJ whole genome shotgun (WGS) entry which is preliminary data.</text>
</comment>
<dbReference type="Gene3D" id="3.60.110.10">
    <property type="entry name" value="Carbon-nitrogen hydrolase"/>
    <property type="match status" value="1"/>
</dbReference>
<reference evidence="11 12" key="1">
    <citation type="submission" date="2020-08" db="EMBL/GenBank/DDBJ databases">
        <title>Genomic Encyclopedia of Type Strains, Phase IV (KMG-IV): sequencing the most valuable type-strain genomes for metagenomic binning, comparative biology and taxonomic classification.</title>
        <authorList>
            <person name="Goeker M."/>
        </authorList>
    </citation>
    <scope>NUCLEOTIDE SEQUENCE [LARGE SCALE GENOMIC DNA]</scope>
    <source>
        <strain evidence="11 12">DSM 22071</strain>
    </source>
</reference>
<keyword evidence="6 9" id="KW-1133">Transmembrane helix</keyword>
<feature type="transmembrane region" description="Helical" evidence="9">
    <location>
        <begin position="474"/>
        <end position="491"/>
    </location>
</feature>
<comment type="function">
    <text evidence="9">Catalyzes the phospholipid dependent N-acylation of the N-terminal cysteine of apolipoprotein, the last step in lipoprotein maturation.</text>
</comment>
<keyword evidence="7 9" id="KW-0472">Membrane</keyword>
<dbReference type="AlphaFoldDB" id="A0A7W7Y4B1"/>
<dbReference type="PANTHER" id="PTHR38686:SF1">
    <property type="entry name" value="APOLIPOPROTEIN N-ACYLTRANSFERASE"/>
    <property type="match status" value="1"/>
</dbReference>
<feature type="transmembrane region" description="Helical" evidence="9">
    <location>
        <begin position="48"/>
        <end position="67"/>
    </location>
</feature>
<dbReference type="GO" id="GO:0016410">
    <property type="term" value="F:N-acyltransferase activity"/>
    <property type="evidence" value="ECO:0007669"/>
    <property type="project" value="UniProtKB-UniRule"/>
</dbReference>
<evidence type="ECO:0000256" key="7">
    <source>
        <dbReference type="ARBA" id="ARBA00023136"/>
    </source>
</evidence>
<feature type="transmembrane region" description="Helical" evidence="9">
    <location>
        <begin position="185"/>
        <end position="207"/>
    </location>
</feature>
<evidence type="ECO:0000256" key="9">
    <source>
        <dbReference type="HAMAP-Rule" id="MF_01148"/>
    </source>
</evidence>
<gene>
    <name evidence="9" type="primary">lnt</name>
    <name evidence="11" type="ORF">HNR37_001144</name>
</gene>
<keyword evidence="4 9" id="KW-0808">Transferase</keyword>
<dbReference type="NCBIfam" id="TIGR00546">
    <property type="entry name" value="lnt"/>
    <property type="match status" value="1"/>
</dbReference>
<evidence type="ECO:0000313" key="11">
    <source>
        <dbReference type="EMBL" id="MBB5021830.1"/>
    </source>
</evidence>
<feature type="transmembrane region" description="Helical" evidence="9">
    <location>
        <begin position="26"/>
        <end position="41"/>
    </location>
</feature>
<dbReference type="InterPro" id="IPR045378">
    <property type="entry name" value="LNT_N"/>
</dbReference>
<dbReference type="CDD" id="cd07571">
    <property type="entry name" value="ALP_N-acyl_transferase"/>
    <property type="match status" value="1"/>
</dbReference>
<evidence type="ECO:0000256" key="4">
    <source>
        <dbReference type="ARBA" id="ARBA00022679"/>
    </source>
</evidence>
<dbReference type="Proteomes" id="UP000528322">
    <property type="component" value="Unassembled WGS sequence"/>
</dbReference>
<comment type="subcellular location">
    <subcellularLocation>
        <location evidence="1 9">Cell membrane</location>
        <topology evidence="1 9">Multi-pass membrane protein</topology>
    </subcellularLocation>
</comment>
<feature type="domain" description="CN hydrolase" evidence="10">
    <location>
        <begin position="223"/>
        <end position="464"/>
    </location>
</feature>
<evidence type="ECO:0000256" key="3">
    <source>
        <dbReference type="ARBA" id="ARBA00022475"/>
    </source>
</evidence>
<dbReference type="GO" id="GO:0005886">
    <property type="term" value="C:plasma membrane"/>
    <property type="evidence" value="ECO:0007669"/>
    <property type="project" value="UniProtKB-SubCell"/>
</dbReference>
<dbReference type="PANTHER" id="PTHR38686">
    <property type="entry name" value="APOLIPOPROTEIN N-ACYLTRANSFERASE"/>
    <property type="match status" value="1"/>
</dbReference>
<dbReference type="Pfam" id="PF20154">
    <property type="entry name" value="LNT_N"/>
    <property type="match status" value="1"/>
</dbReference>
<evidence type="ECO:0000256" key="8">
    <source>
        <dbReference type="ARBA" id="ARBA00023315"/>
    </source>
</evidence>
<dbReference type="SUPFAM" id="SSF56317">
    <property type="entry name" value="Carbon-nitrogen hydrolase"/>
    <property type="match status" value="1"/>
</dbReference>
<accession>A0A7W7Y4B1</accession>
<dbReference type="EC" id="2.3.1.269" evidence="9"/>
<dbReference type="EMBL" id="JACHID010000006">
    <property type="protein sequence ID" value="MBB5021830.1"/>
    <property type="molecule type" value="Genomic_DNA"/>
</dbReference>
<comment type="similarity">
    <text evidence="2 9">Belongs to the CN hydrolase family. Apolipoprotein N-acyltransferase subfamily.</text>
</comment>
<proteinExistence type="inferred from homology"/>
<feature type="transmembrane region" description="Helical" evidence="9">
    <location>
        <begin position="79"/>
        <end position="100"/>
    </location>
</feature>
<comment type="pathway">
    <text evidence="9">Protein modification; lipoprotein biosynthesis (N-acyl transfer).</text>
</comment>
<dbReference type="GO" id="GO:0042158">
    <property type="term" value="P:lipoprotein biosynthetic process"/>
    <property type="evidence" value="ECO:0007669"/>
    <property type="project" value="UniProtKB-UniRule"/>
</dbReference>
<dbReference type="InterPro" id="IPR003010">
    <property type="entry name" value="C-N_Hydrolase"/>
</dbReference>
<sequence>MLSFFFAIISALLLIAAFEPLGYSWLAWFALVPLLVGVQLSKRPFWTGFAWGLVFFVASLHWIPHIFTTYALSHQYLGVPATALLAAYLAVFPGIFAWGIKRLLENNHHSTWTALRVASLFIALEFVRAHLFTGFPWNLIGYSVLDFEYISQILRLVGVYGLGFVVLVVNYVIYVVLFKSFQRNIAYLLVSCGAMLGLSIFYSAWVIGVEESYEYDRISVRAVQANVDQFQKWDEEYAETNLNRHIDLSLADDFGPGLLIWPESALPFFYSSDHPGKERVHELARSMGVSLLTGTLFFDRMNDDIRYYNSAAIISDEGELQDRYDKIQLVPFGEYTPLKETLLPFVEKFVQGEDYSRGTQRRSLETDFGLAGTFICFESIFPELVAGISADADFLVNITNDAWFGDTWAPYQHLAMARARAMENGKFMVRSSNSGITAVYDQFGRMVDRIDLHAVDAITVEIEVIPRITLFNRYPYAFAFFTIGITLFSLVESLRTRRKQRRVVL</sequence>
<keyword evidence="8 9" id="KW-0012">Acyltransferase</keyword>
<dbReference type="UniPathway" id="UPA00666"/>
<dbReference type="Pfam" id="PF00795">
    <property type="entry name" value="CN_hydrolase"/>
    <property type="match status" value="1"/>
</dbReference>
<evidence type="ECO:0000256" key="2">
    <source>
        <dbReference type="ARBA" id="ARBA00010065"/>
    </source>
</evidence>
<keyword evidence="5 9" id="KW-0812">Transmembrane</keyword>
<protein>
    <recommendedName>
        <fullName evidence="9">Apolipoprotein N-acyltransferase</fullName>
        <shortName evidence="9">ALP N-acyltransferase</shortName>
        <ecNumber evidence="9">2.3.1.269</ecNumber>
    </recommendedName>
</protein>
<evidence type="ECO:0000256" key="5">
    <source>
        <dbReference type="ARBA" id="ARBA00022692"/>
    </source>
</evidence>
<dbReference type="RefSeq" id="WP_183731255.1">
    <property type="nucleotide sequence ID" value="NZ_JACHID010000006.1"/>
</dbReference>
<dbReference type="HAMAP" id="MF_01148">
    <property type="entry name" value="Lnt"/>
    <property type="match status" value="1"/>
</dbReference>
<evidence type="ECO:0000313" key="12">
    <source>
        <dbReference type="Proteomes" id="UP000528322"/>
    </source>
</evidence>
<dbReference type="PROSITE" id="PS50263">
    <property type="entry name" value="CN_HYDROLASE"/>
    <property type="match status" value="1"/>
</dbReference>